<dbReference type="AlphaFoldDB" id="A0A0M0JRS9"/>
<accession>A0A0M0JRS9</accession>
<evidence type="ECO:0000313" key="1">
    <source>
        <dbReference type="EMBL" id="KOO29200.1"/>
    </source>
</evidence>
<evidence type="ECO:0000313" key="2">
    <source>
        <dbReference type="Proteomes" id="UP000037460"/>
    </source>
</evidence>
<gene>
    <name evidence="1" type="ORF">Ctob_011131</name>
</gene>
<reference evidence="2" key="1">
    <citation type="journal article" date="2015" name="PLoS Genet.">
        <title>Genome Sequence and Transcriptome Analyses of Chrysochromulina tobin: Metabolic Tools for Enhanced Algal Fitness in the Prominent Order Prymnesiales (Haptophyceae).</title>
        <authorList>
            <person name="Hovde B.T."/>
            <person name="Deodato C.R."/>
            <person name="Hunsperger H.M."/>
            <person name="Ryken S.A."/>
            <person name="Yost W."/>
            <person name="Jha R.K."/>
            <person name="Patterson J."/>
            <person name="Monnat R.J. Jr."/>
            <person name="Barlow S.B."/>
            <person name="Starkenburg S.R."/>
            <person name="Cattolico R.A."/>
        </authorList>
    </citation>
    <scope>NUCLEOTIDE SEQUENCE</scope>
    <source>
        <strain evidence="2">CCMP291</strain>
    </source>
</reference>
<name>A0A0M0JRS9_9EUKA</name>
<comment type="caution">
    <text evidence="1">The sequence shown here is derived from an EMBL/GenBank/DDBJ whole genome shotgun (WGS) entry which is preliminary data.</text>
</comment>
<proteinExistence type="predicted"/>
<sequence>MMADVLVSPVLAMLPPETLNPESLCPDLQLAIASFCDGKTLATFCECTSRSIARSTSGSLDGFWHDLYNALPKHAVPSSPSTSDAKSEYVRAWAAAHGACPRCGKQSRKSVDGAVLEDGYALSQRHLCDFFLMPTASADSSYRHPLSQDSFMHATGSLLPMPPPLQPALKQATLAGWLLPRTAPPAMEVDAIELG</sequence>
<dbReference type="EMBL" id="JWZX01002449">
    <property type="protein sequence ID" value="KOO29200.1"/>
    <property type="molecule type" value="Genomic_DNA"/>
</dbReference>
<protein>
    <submittedName>
        <fullName evidence="1">Uncharacterized protein</fullName>
    </submittedName>
</protein>
<organism evidence="1 2">
    <name type="scientific">Chrysochromulina tobinii</name>
    <dbReference type="NCBI Taxonomy" id="1460289"/>
    <lineage>
        <taxon>Eukaryota</taxon>
        <taxon>Haptista</taxon>
        <taxon>Haptophyta</taxon>
        <taxon>Prymnesiophyceae</taxon>
        <taxon>Prymnesiales</taxon>
        <taxon>Chrysochromulinaceae</taxon>
        <taxon>Chrysochromulina</taxon>
    </lineage>
</organism>
<dbReference type="Proteomes" id="UP000037460">
    <property type="component" value="Unassembled WGS sequence"/>
</dbReference>
<keyword evidence="2" id="KW-1185">Reference proteome</keyword>